<dbReference type="SUPFAM" id="SSF117856">
    <property type="entry name" value="AF0104/ALDC/Ptd012-like"/>
    <property type="match status" value="1"/>
</dbReference>
<evidence type="ECO:0000256" key="2">
    <source>
        <dbReference type="SAM" id="Phobius"/>
    </source>
</evidence>
<keyword evidence="1" id="KW-0804">Transcription</keyword>
<evidence type="ECO:0000313" key="4">
    <source>
        <dbReference type="EMBL" id="KAG5610818.1"/>
    </source>
</evidence>
<gene>
    <name evidence="4" type="ORF">H5410_022099</name>
</gene>
<dbReference type="PANTHER" id="PTHR31500">
    <property type="entry name" value="AT-HOOK MOTIF NUCLEAR-LOCALIZED PROTEIN 9"/>
    <property type="match status" value="1"/>
</dbReference>
<feature type="signal peptide" evidence="3">
    <location>
        <begin position="1"/>
        <end position="24"/>
    </location>
</feature>
<dbReference type="EMBL" id="JACXVP010000004">
    <property type="protein sequence ID" value="KAG5610818.1"/>
    <property type="molecule type" value="Genomic_DNA"/>
</dbReference>
<name>A0A9J5ZDT9_SOLCO</name>
<comment type="function">
    <text evidence="1">Transcription factor that specifically binds AT-rich DNA sequences related to the nuclear matrix attachment regions (MARs).</text>
</comment>
<dbReference type="GO" id="GO:0003680">
    <property type="term" value="F:minor groove of adenine-thymine-rich DNA binding"/>
    <property type="evidence" value="ECO:0007669"/>
    <property type="project" value="UniProtKB-UniRule"/>
</dbReference>
<keyword evidence="3" id="KW-0732">Signal</keyword>
<evidence type="ECO:0000256" key="3">
    <source>
        <dbReference type="SAM" id="SignalP"/>
    </source>
</evidence>
<comment type="subcellular location">
    <subcellularLocation>
        <location evidence="1">Nucleus</location>
    </subcellularLocation>
</comment>
<comment type="caution">
    <text evidence="4">The sequence shown here is derived from an EMBL/GenBank/DDBJ whole genome shotgun (WGS) entry which is preliminary data.</text>
</comment>
<keyword evidence="1" id="KW-0805">Transcription regulation</keyword>
<sequence length="90" mass="9889">MLKVLAMGQFLMISLSMSFMVVESSRTRSLHVLLSSPDHSVINGYIFGMLMDATLVEVVVSFILKTEEHESMGYDDAPNGIPLVDPPATE</sequence>
<dbReference type="AlphaFoldDB" id="A0A9J5ZDT9"/>
<keyword evidence="1" id="KW-0539">Nucleus</keyword>
<reference evidence="4 5" key="1">
    <citation type="submission" date="2020-09" db="EMBL/GenBank/DDBJ databases">
        <title>De no assembly of potato wild relative species, Solanum commersonii.</title>
        <authorList>
            <person name="Cho K."/>
        </authorList>
    </citation>
    <scope>NUCLEOTIDE SEQUENCE [LARGE SCALE GENOMIC DNA]</scope>
    <source>
        <strain evidence="4">LZ3.2</strain>
        <tissue evidence="4">Leaf</tissue>
    </source>
</reference>
<dbReference type="GO" id="GO:0005634">
    <property type="term" value="C:nucleus"/>
    <property type="evidence" value="ECO:0007669"/>
    <property type="project" value="UniProtKB-SubCell"/>
</dbReference>
<proteinExistence type="predicted"/>
<accession>A0A9J5ZDT9</accession>
<organism evidence="4 5">
    <name type="scientific">Solanum commersonii</name>
    <name type="common">Commerson's wild potato</name>
    <name type="synonym">Commerson's nightshade</name>
    <dbReference type="NCBI Taxonomy" id="4109"/>
    <lineage>
        <taxon>Eukaryota</taxon>
        <taxon>Viridiplantae</taxon>
        <taxon>Streptophyta</taxon>
        <taxon>Embryophyta</taxon>
        <taxon>Tracheophyta</taxon>
        <taxon>Spermatophyta</taxon>
        <taxon>Magnoliopsida</taxon>
        <taxon>eudicotyledons</taxon>
        <taxon>Gunneridae</taxon>
        <taxon>Pentapetalae</taxon>
        <taxon>asterids</taxon>
        <taxon>lamiids</taxon>
        <taxon>Solanales</taxon>
        <taxon>Solanaceae</taxon>
        <taxon>Solanoideae</taxon>
        <taxon>Solaneae</taxon>
        <taxon>Solanum</taxon>
    </lineage>
</organism>
<dbReference type="OrthoDB" id="1252860at2759"/>
<dbReference type="Proteomes" id="UP000824120">
    <property type="component" value="Chromosome 4"/>
</dbReference>
<keyword evidence="2" id="KW-0812">Transmembrane</keyword>
<evidence type="ECO:0000256" key="1">
    <source>
        <dbReference type="RuleBase" id="RU367031"/>
    </source>
</evidence>
<keyword evidence="2" id="KW-0472">Membrane</keyword>
<feature type="chain" id="PRO_5039886860" description="AT-hook motif nuclear-localized protein" evidence="3">
    <location>
        <begin position="25"/>
        <end position="90"/>
    </location>
</feature>
<evidence type="ECO:0000313" key="5">
    <source>
        <dbReference type="Proteomes" id="UP000824120"/>
    </source>
</evidence>
<keyword evidence="1" id="KW-0238">DNA-binding</keyword>
<protein>
    <recommendedName>
        <fullName evidence="1">AT-hook motif nuclear-localized protein</fullName>
    </recommendedName>
</protein>
<keyword evidence="5" id="KW-1185">Reference proteome</keyword>
<keyword evidence="2" id="KW-1133">Transmembrane helix</keyword>
<comment type="domain">
    <text evidence="1">The PPC domain mediates interactions between AHL proteins.</text>
</comment>
<dbReference type="InterPro" id="IPR039605">
    <property type="entry name" value="AHL"/>
</dbReference>
<feature type="transmembrane region" description="Helical" evidence="2">
    <location>
        <begin position="44"/>
        <end position="64"/>
    </location>
</feature>
<dbReference type="PANTHER" id="PTHR31500:SF57">
    <property type="entry name" value="AT-HOOK MOTIF NUCLEAR-LOCALIZED PROTEIN 10"/>
    <property type="match status" value="1"/>
</dbReference>